<evidence type="ECO:0008006" key="3">
    <source>
        <dbReference type="Google" id="ProtNLM"/>
    </source>
</evidence>
<protein>
    <recommendedName>
        <fullName evidence="3">DUF4220 domain-containing protein</fullName>
    </recommendedName>
</protein>
<proteinExistence type="predicted"/>
<organism evidence="1 2">
    <name type="scientific">Dichanthelium oligosanthes</name>
    <dbReference type="NCBI Taxonomy" id="888268"/>
    <lineage>
        <taxon>Eukaryota</taxon>
        <taxon>Viridiplantae</taxon>
        <taxon>Streptophyta</taxon>
        <taxon>Embryophyta</taxon>
        <taxon>Tracheophyta</taxon>
        <taxon>Spermatophyta</taxon>
        <taxon>Magnoliopsida</taxon>
        <taxon>Liliopsida</taxon>
        <taxon>Poales</taxon>
        <taxon>Poaceae</taxon>
        <taxon>PACMAD clade</taxon>
        <taxon>Panicoideae</taxon>
        <taxon>Panicodae</taxon>
        <taxon>Paniceae</taxon>
        <taxon>Dichantheliinae</taxon>
        <taxon>Dichanthelium</taxon>
    </lineage>
</organism>
<evidence type="ECO:0000313" key="2">
    <source>
        <dbReference type="Proteomes" id="UP000095767"/>
    </source>
</evidence>
<comment type="caution">
    <text evidence="1">The sequence shown here is derived from an EMBL/GenBank/DDBJ whole genome shotgun (WGS) entry which is preliminary data.</text>
</comment>
<keyword evidence="2" id="KW-1185">Reference proteome</keyword>
<evidence type="ECO:0000313" key="1">
    <source>
        <dbReference type="EMBL" id="OEL38767.1"/>
    </source>
</evidence>
<dbReference type="Pfam" id="PF04578">
    <property type="entry name" value="DUF594"/>
    <property type="match status" value="1"/>
</dbReference>
<reference evidence="1 2" key="1">
    <citation type="submission" date="2016-09" db="EMBL/GenBank/DDBJ databases">
        <title>The draft genome of Dichanthelium oligosanthes: A C3 panicoid grass species.</title>
        <authorList>
            <person name="Studer A.J."/>
            <person name="Schnable J.C."/>
            <person name="Brutnell T.P."/>
        </authorList>
    </citation>
    <scope>NUCLEOTIDE SEQUENCE [LARGE SCALE GENOMIC DNA]</scope>
    <source>
        <strain evidence="2">cv. Kellogg 1175</strain>
        <tissue evidence="1">Leaf</tissue>
    </source>
</reference>
<dbReference type="AlphaFoldDB" id="A0A1E5WN21"/>
<dbReference type="InterPro" id="IPR007658">
    <property type="entry name" value="DUF594"/>
</dbReference>
<dbReference type="STRING" id="888268.A0A1E5WN21"/>
<dbReference type="Proteomes" id="UP000095767">
    <property type="component" value="Unassembled WGS sequence"/>
</dbReference>
<name>A0A1E5WN21_9POAL</name>
<dbReference type="EMBL" id="LWDX02000626">
    <property type="protein sequence ID" value="OEL38767.1"/>
    <property type="molecule type" value="Genomic_DNA"/>
</dbReference>
<accession>A0A1E5WN21</accession>
<sequence>MAAAGRYERIVASLSAGSRDKVLRRGAELGRHLVEQYDEDEASACRILVDFWSEMVLYLAPSENVKGHVEAMARGGEFITLVWALLLHAGVTARPDTPAGAIPLTPQIVVVYNVCIV</sequence>
<dbReference type="OrthoDB" id="685299at2759"/>
<gene>
    <name evidence="1" type="ORF">BAE44_0000214</name>
</gene>